<dbReference type="Gene3D" id="3.90.550.10">
    <property type="entry name" value="Spore Coat Polysaccharide Biosynthesis Protein SpsA, Chain A"/>
    <property type="match status" value="1"/>
</dbReference>
<dbReference type="AlphaFoldDB" id="W6M781"/>
<dbReference type="STRING" id="1400863.BN873_660020"/>
<dbReference type="InterPro" id="IPR001173">
    <property type="entry name" value="Glyco_trans_2-like"/>
</dbReference>
<dbReference type="RefSeq" id="WP_071244276.1">
    <property type="nucleotide sequence ID" value="NZ_CBTJ020000076.1"/>
</dbReference>
<feature type="transmembrane region" description="Helical" evidence="1">
    <location>
        <begin position="232"/>
        <end position="256"/>
    </location>
</feature>
<keyword evidence="5" id="KW-1185">Reference proteome</keyword>
<feature type="transmembrane region" description="Helical" evidence="1">
    <location>
        <begin position="268"/>
        <end position="291"/>
    </location>
</feature>
<dbReference type="Pfam" id="PF00535">
    <property type="entry name" value="Glycos_transf_2"/>
    <property type="match status" value="1"/>
</dbReference>
<dbReference type="PANTHER" id="PTHR48090">
    <property type="entry name" value="UNDECAPRENYL-PHOSPHATE 4-DEOXY-4-FORMAMIDO-L-ARABINOSE TRANSFERASE-RELATED"/>
    <property type="match status" value="1"/>
</dbReference>
<dbReference type="GO" id="GO:0016740">
    <property type="term" value="F:transferase activity"/>
    <property type="evidence" value="ECO:0007669"/>
    <property type="project" value="UniProtKB-KW"/>
</dbReference>
<dbReference type="InterPro" id="IPR058718">
    <property type="entry name" value="Agl6_TM_C"/>
</dbReference>
<dbReference type="Proteomes" id="UP000035760">
    <property type="component" value="Unassembled WGS sequence"/>
</dbReference>
<sequence length="396" mass="43768">MNKIELSIIMPCLNEAETIGRCIEKAKHWLEQSGVIGEIIIGDNGSTDGSQDIAVSYGARIIDIPQRGYGAALFGATMAAQGKYIIMGDSDDSYDFSNLSPFLEKLQSGYDLVMGNRFKGGIQAEAMPWKNRYIGNPLLTGIGRLLFNSQIGDFHCGLRGFSKVAFMRMDLHTTGMEYASEMVIKAALLGMQIAEVPTTLSKDGRSRPPHLRPWRDGWRHLRFMLLFSPRWLFIYPGIAISLLGLVLFILLLKGPIQINKVYFDIHTMVFAGITTLIGYMLLVFGSITRIIGISLGLLPPKRILDYLSGKPILEIGSLLGVISMLTGFFYGITAIIEWGSTHFGTLDPTITMRTVLLSAMSILFGFITLIFSIIFGFITIPTDHGNPPNRNNNQGD</sequence>
<evidence type="ECO:0000313" key="5">
    <source>
        <dbReference type="Proteomes" id="UP000035760"/>
    </source>
</evidence>
<dbReference type="InterPro" id="IPR029044">
    <property type="entry name" value="Nucleotide-diphossugar_trans"/>
</dbReference>
<proteinExistence type="predicted"/>
<dbReference type="CDD" id="cd04179">
    <property type="entry name" value="DPM_DPG-synthase_like"/>
    <property type="match status" value="1"/>
</dbReference>
<evidence type="ECO:0000256" key="1">
    <source>
        <dbReference type="SAM" id="Phobius"/>
    </source>
</evidence>
<dbReference type="SUPFAM" id="SSF53448">
    <property type="entry name" value="Nucleotide-diphospho-sugar transferases"/>
    <property type="match status" value="1"/>
</dbReference>
<dbReference type="InterPro" id="IPR050256">
    <property type="entry name" value="Glycosyltransferase_2"/>
</dbReference>
<evidence type="ECO:0000313" key="4">
    <source>
        <dbReference type="EMBL" id="CDI03786.1"/>
    </source>
</evidence>
<dbReference type="Pfam" id="PF26629">
    <property type="entry name" value="GT2_TM_C"/>
    <property type="match status" value="1"/>
</dbReference>
<protein>
    <submittedName>
        <fullName evidence="4">Glycosyltransferases involved in cell wall biogenesis</fullName>
    </submittedName>
</protein>
<keyword evidence="1" id="KW-0472">Membrane</keyword>
<name>W6M781_9GAMM</name>
<evidence type="ECO:0000259" key="2">
    <source>
        <dbReference type="Pfam" id="PF00535"/>
    </source>
</evidence>
<dbReference type="PANTHER" id="PTHR48090:SF7">
    <property type="entry name" value="RFBJ PROTEIN"/>
    <property type="match status" value="1"/>
</dbReference>
<gene>
    <name evidence="4" type="ORF">BN873_660020</name>
</gene>
<feature type="domain" description="Glycosyltransferase 2-like" evidence="2">
    <location>
        <begin position="7"/>
        <end position="166"/>
    </location>
</feature>
<feature type="transmembrane region" description="Helical" evidence="1">
    <location>
        <begin position="356"/>
        <end position="380"/>
    </location>
</feature>
<reference evidence="4" key="2">
    <citation type="submission" date="2014-03" db="EMBL/GenBank/DDBJ databases">
        <title>Candidatus Competibacter-lineage genomes retrieved from metagenomes reveal functional metabolic diversity.</title>
        <authorList>
            <person name="McIlroy S.J."/>
            <person name="Albertsen M."/>
            <person name="Andresen E.K."/>
            <person name="Saunders A.M."/>
            <person name="Kristiansen R."/>
            <person name="Stokholm-Bjerregaard M."/>
            <person name="Nielsen K.L."/>
            <person name="Nielsen P.H."/>
        </authorList>
    </citation>
    <scope>NUCLEOTIDE SEQUENCE</scope>
    <source>
        <strain evidence="4">Run_A_D11</strain>
    </source>
</reference>
<dbReference type="OrthoDB" id="276604at2"/>
<evidence type="ECO:0000259" key="3">
    <source>
        <dbReference type="Pfam" id="PF26629"/>
    </source>
</evidence>
<comment type="caution">
    <text evidence="4">The sequence shown here is derived from an EMBL/GenBank/DDBJ whole genome shotgun (WGS) entry which is preliminary data.</text>
</comment>
<keyword evidence="1" id="KW-1133">Transmembrane helix</keyword>
<keyword evidence="1" id="KW-0812">Transmembrane</keyword>
<feature type="domain" description="Low-salt glycan biosynthesis hexosyltransferase Agl6 C-terminal transmembrane region" evidence="3">
    <location>
        <begin position="287"/>
        <end position="378"/>
    </location>
</feature>
<accession>W6M781</accession>
<organism evidence="4 5">
    <name type="scientific">Candidatus Competibacter denitrificans Run_A_D11</name>
    <dbReference type="NCBI Taxonomy" id="1400863"/>
    <lineage>
        <taxon>Bacteria</taxon>
        <taxon>Pseudomonadati</taxon>
        <taxon>Pseudomonadota</taxon>
        <taxon>Gammaproteobacteria</taxon>
        <taxon>Candidatus Competibacteraceae</taxon>
        <taxon>Candidatus Competibacter</taxon>
    </lineage>
</organism>
<dbReference type="EMBL" id="CBTJ020000076">
    <property type="protein sequence ID" value="CDI03786.1"/>
    <property type="molecule type" value="Genomic_DNA"/>
</dbReference>
<reference evidence="4" key="1">
    <citation type="submission" date="2013-07" db="EMBL/GenBank/DDBJ databases">
        <authorList>
            <person name="McIlroy S."/>
        </authorList>
    </citation>
    <scope>NUCLEOTIDE SEQUENCE [LARGE SCALE GENOMIC DNA]</scope>
    <source>
        <strain evidence="4">Run_A_D11</strain>
    </source>
</reference>
<feature type="transmembrane region" description="Helical" evidence="1">
    <location>
        <begin position="312"/>
        <end position="336"/>
    </location>
</feature>